<sequence length="559" mass="65212">MVTIYSPVAEEENTSNDSHLYSTVDSNYGISRVLGLESSLRNSDRFTSRNEKRIDRNLNTEEFGFNYFEHAFRENVNQPHFSTTRGSVYQVSPEYENIHKERGVQDVKVSSIPNWYDFDLAENGNAFEHSNYSTSDRNSFFINEKGGRKKHARSVDGFERDNAIVSHVFESRASMPQVITPITPNHPKSFKEYQSLMAMNMHMNNGMNHFISENMNFNNSSMEHLEIQQPRVKSYRSYQNTANLAYANARSKFNSVPNLSLSSFEQTPASLHQEHHYVLQNHQHHNNFIPDFEVDHFHDHKHEEVHESAHDHMHKVEHFRSCSNDHEPSSSDLDSTSLSYEELRNSIIEKFTFNTAEEHTNNDVILNVHGCGSHYAEASTMNPDGTKKSVLQQILDDKPLMEAISKKQKRGAYKCAHCPEMFNTIFEFAKHIDEYQVERKYKCPFPLCPWKILGLPKLQELKRHCLNQHIDELTPEQQYLIHGKSGAVSEVYHCESPYCDKAFHRKDSYRRHVKMVHKNPKSRFNIRLVKAMKSCPEYLNKDLVAKERFLVEKMNSRRR</sequence>
<dbReference type="InterPro" id="IPR013087">
    <property type="entry name" value="Znf_C2H2_type"/>
</dbReference>
<dbReference type="PaxDb" id="284590-Q6CY73"/>
<reference evidence="3 4" key="1">
    <citation type="journal article" date="2004" name="Nature">
        <title>Genome evolution in yeasts.</title>
        <authorList>
            <consortium name="Genolevures"/>
            <person name="Dujon B."/>
            <person name="Sherman D."/>
            <person name="Fischer G."/>
            <person name="Durrens P."/>
            <person name="Casaregola S."/>
            <person name="Lafontaine I."/>
            <person name="de Montigny J."/>
            <person name="Marck C."/>
            <person name="Neuveglise C."/>
            <person name="Talla E."/>
            <person name="Goffard N."/>
            <person name="Frangeul L."/>
            <person name="Aigle M."/>
            <person name="Anthouard V."/>
            <person name="Babour A."/>
            <person name="Barbe V."/>
            <person name="Barnay S."/>
            <person name="Blanchin S."/>
            <person name="Beckerich J.M."/>
            <person name="Beyne E."/>
            <person name="Bleykasten C."/>
            <person name="Boisrame A."/>
            <person name="Boyer J."/>
            <person name="Cattolico L."/>
            <person name="Confanioleri F."/>
            <person name="de Daruvar A."/>
            <person name="Despons L."/>
            <person name="Fabre E."/>
            <person name="Fairhead C."/>
            <person name="Ferry-Dumazet H."/>
            <person name="Groppi A."/>
            <person name="Hantraye F."/>
            <person name="Hennequin C."/>
            <person name="Jauniaux N."/>
            <person name="Joyet P."/>
            <person name="Kachouri R."/>
            <person name="Kerrest A."/>
            <person name="Koszul R."/>
            <person name="Lemaire M."/>
            <person name="Lesur I."/>
            <person name="Ma L."/>
            <person name="Muller H."/>
            <person name="Nicaud J.M."/>
            <person name="Nikolski M."/>
            <person name="Oztas S."/>
            <person name="Ozier-Kalogeropoulos O."/>
            <person name="Pellenz S."/>
            <person name="Potier S."/>
            <person name="Richard G.F."/>
            <person name="Straub M.L."/>
            <person name="Suleau A."/>
            <person name="Swennene D."/>
            <person name="Tekaia F."/>
            <person name="Wesolowski-Louvel M."/>
            <person name="Westhof E."/>
            <person name="Wirth B."/>
            <person name="Zeniou-Meyer M."/>
            <person name="Zivanovic I."/>
            <person name="Bolotin-Fukuhara M."/>
            <person name="Thierry A."/>
            <person name="Bouchier C."/>
            <person name="Caudron B."/>
            <person name="Scarpelli C."/>
            <person name="Gaillardin C."/>
            <person name="Weissenbach J."/>
            <person name="Wincker P."/>
            <person name="Souciet J.L."/>
        </authorList>
    </citation>
    <scope>NUCLEOTIDE SEQUENCE [LARGE SCALE GENOMIC DNA]</scope>
    <source>
        <strain evidence="4">ATCC 8585 / CBS 2359 / DSM 70799 / NBRC 1267 / NRRL Y-1140 / WM37</strain>
    </source>
</reference>
<dbReference type="AlphaFoldDB" id="Q6CY73"/>
<name>Q6CY73_KLULA</name>
<evidence type="ECO:0000313" key="4">
    <source>
        <dbReference type="Proteomes" id="UP000000598"/>
    </source>
</evidence>
<organism evidence="3 4">
    <name type="scientific">Kluyveromyces lactis (strain ATCC 8585 / CBS 2359 / DSM 70799 / NBRC 1267 / NRRL Y-1140 / WM37)</name>
    <name type="common">Yeast</name>
    <name type="synonym">Candida sphaerica</name>
    <dbReference type="NCBI Taxonomy" id="284590"/>
    <lineage>
        <taxon>Eukaryota</taxon>
        <taxon>Fungi</taxon>
        <taxon>Dikarya</taxon>
        <taxon>Ascomycota</taxon>
        <taxon>Saccharomycotina</taxon>
        <taxon>Saccharomycetes</taxon>
        <taxon>Saccharomycetales</taxon>
        <taxon>Saccharomycetaceae</taxon>
        <taxon>Kluyveromyces</taxon>
    </lineage>
</organism>
<accession>Q6CY73</accession>
<dbReference type="InParanoid" id="Q6CY73"/>
<keyword evidence="1" id="KW-0479">Metal-binding</keyword>
<keyword evidence="4" id="KW-1185">Reference proteome</keyword>
<keyword evidence="1" id="KW-0863">Zinc-finger</keyword>
<dbReference type="EMBL" id="CR382121">
    <property type="protein sequence ID" value="CAH02704.1"/>
    <property type="molecule type" value="Genomic_DNA"/>
</dbReference>
<dbReference type="SUPFAM" id="SSF57667">
    <property type="entry name" value="beta-beta-alpha zinc fingers"/>
    <property type="match status" value="1"/>
</dbReference>
<dbReference type="Gene3D" id="3.30.160.60">
    <property type="entry name" value="Classic Zinc Finger"/>
    <property type="match status" value="2"/>
</dbReference>
<dbReference type="Proteomes" id="UP000000598">
    <property type="component" value="Chromosome A"/>
</dbReference>
<proteinExistence type="predicted"/>
<evidence type="ECO:0000256" key="1">
    <source>
        <dbReference type="PROSITE-ProRule" id="PRU00042"/>
    </source>
</evidence>
<dbReference type="HOGENOM" id="CLU_487495_0_0_1"/>
<dbReference type="GO" id="GO:0008270">
    <property type="term" value="F:zinc ion binding"/>
    <property type="evidence" value="ECO:0007669"/>
    <property type="project" value="UniProtKB-KW"/>
</dbReference>
<dbReference type="eggNOG" id="KOG1721">
    <property type="taxonomic scope" value="Eukaryota"/>
</dbReference>
<feature type="domain" description="C2H2-type" evidence="2">
    <location>
        <begin position="492"/>
        <end position="522"/>
    </location>
</feature>
<evidence type="ECO:0000259" key="2">
    <source>
        <dbReference type="PROSITE" id="PS50157"/>
    </source>
</evidence>
<protein>
    <submittedName>
        <fullName evidence="3">KLLA0A02629p</fullName>
    </submittedName>
</protein>
<dbReference type="KEGG" id="kla:KLLA0_A02629g"/>
<evidence type="ECO:0000313" key="3">
    <source>
        <dbReference type="EMBL" id="CAH02704.1"/>
    </source>
</evidence>
<dbReference type="InterPro" id="IPR036236">
    <property type="entry name" value="Znf_C2H2_sf"/>
</dbReference>
<dbReference type="SMART" id="SM00355">
    <property type="entry name" value="ZnF_C2H2"/>
    <property type="match status" value="3"/>
</dbReference>
<dbReference type="STRING" id="284590.Q6CY73"/>
<dbReference type="PROSITE" id="PS00028">
    <property type="entry name" value="ZINC_FINGER_C2H2_1"/>
    <property type="match status" value="1"/>
</dbReference>
<gene>
    <name evidence="3" type="ORF">KLLA0_A02629g</name>
</gene>
<keyword evidence="1" id="KW-0862">Zinc</keyword>
<dbReference type="PROSITE" id="PS50157">
    <property type="entry name" value="ZINC_FINGER_C2H2_2"/>
    <property type="match status" value="1"/>
</dbReference>